<feature type="region of interest" description="Disordered" evidence="1">
    <location>
        <begin position="779"/>
        <end position="838"/>
    </location>
</feature>
<reference evidence="2 3" key="1">
    <citation type="journal article" date="2011" name="Proc. Natl. Acad. Sci. U.S.A.">
        <title>Evolutionary erosion of yeast sex chromosomes by mating-type switching accidents.</title>
        <authorList>
            <person name="Gordon J.L."/>
            <person name="Armisen D."/>
            <person name="Proux-Wera E."/>
            <person name="Oheigeartaigh S.S."/>
            <person name="Byrne K.P."/>
            <person name="Wolfe K.H."/>
        </authorList>
    </citation>
    <scope>NUCLEOTIDE SEQUENCE [LARGE SCALE GENOMIC DNA]</scope>
    <source>
        <strain evidence="3">ATCC MYA-139 / BCRC 22969 / CBS 8797 / CCRC 22969 / KCTC 17520 / NBRC 10181 / NCYC 3082</strain>
    </source>
</reference>
<dbReference type="AlphaFoldDB" id="J7RK64"/>
<feature type="region of interest" description="Disordered" evidence="1">
    <location>
        <begin position="272"/>
        <end position="291"/>
    </location>
</feature>
<proteinExistence type="predicted"/>
<dbReference type="EMBL" id="HE978317">
    <property type="protein sequence ID" value="CCK69898.1"/>
    <property type="molecule type" value="Genomic_DNA"/>
</dbReference>
<dbReference type="HOGENOM" id="CLU_341677_0_0_1"/>
<reference evidence="3" key="2">
    <citation type="submission" date="2012-08" db="EMBL/GenBank/DDBJ databases">
        <title>Genome sequence of Kazachstania naganishii.</title>
        <authorList>
            <person name="Gordon J.L."/>
            <person name="Armisen D."/>
            <person name="Proux-Wera E."/>
            <person name="OhEigeartaigh S.S."/>
            <person name="Byrne K.P."/>
            <person name="Wolfe K.H."/>
        </authorList>
    </citation>
    <scope>NUCLEOTIDE SEQUENCE [LARGE SCALE GENOMIC DNA]</scope>
    <source>
        <strain evidence="3">ATCC MYA-139 / BCRC 22969 / CBS 8797 / CCRC 22969 / KCTC 17520 / NBRC 10181 / NCYC 3082</strain>
    </source>
</reference>
<feature type="compositionally biased region" description="Basic and acidic residues" evidence="1">
    <location>
        <begin position="602"/>
        <end position="635"/>
    </location>
</feature>
<feature type="compositionally biased region" description="Polar residues" evidence="1">
    <location>
        <begin position="464"/>
        <end position="482"/>
    </location>
</feature>
<dbReference type="KEGG" id="kng:KNAG_0D01460"/>
<feature type="compositionally biased region" description="Low complexity" evidence="1">
    <location>
        <begin position="779"/>
        <end position="798"/>
    </location>
</feature>
<sequence>MSFSYNKRFTSFQRPKKLNGRKYKWRYTVMPIDYLAMVGFQFDPVENEDKKLMRDAIVCAHCGKHTYNLQNCRSKQKDKLEAVCNVLSLHLNGQNDSCPISYLRLKVLKAHRFNLGASDWKGDPLFSDPLASETRAIFRETYKKTALVDCIRKVNAGLLRYDPSLSGFNELMYDDIDVSFCVYCKNVIEPSSKRSPLEEHYNVSRGGKCYYFKLLEEQFPNWKDVADITALLDPLPARSGAIPVSPTKGESDKKILDKAGNEITIISQKLSDSSPIRPYSSGNTRPATMDTSSQLIAYPRLESMADSINIAAESVPSIELKSIEKDSSQDNAKQEIDNDKHEVHETSDTNHSTTGTLRKHSSSSTPEHLQTPSHLAGTVSLEKSSSSTDNNPSDNDPDYNVSVERESSTTDSNQKIIVSKKRERPAPVLNRGNQSISQPPSGNEAETHHRSRSKKRKKLNNLSPQRVSSGASHDQLTSAEMSVSQNVNRSVILDFGAHVNKNKGNTNLNRILDDTTDEFSFNAHIRSTFNVQSQTSSPKKSQEAEEIELENDPGNNAGLSVLAEAVSSLPKGITDNAPETEETIKTDDEKQRSVHIIPESTSVKEENKSLEIGESHLRETNSNVDKSDTAKHDPSNRTLRGVSTNKSRSFVSPKKGPAKATYLTREESETPIKSSNITHSFTPNRELEPANKKETALQSGAVTNLYHKLSSPPAELSTPTLTVKKIEPLSLFQSTANVPDKLADNRRKLAGIRGEQTHLEDDPKNKNIMERLAQIPIDSDLSVSNSDSSSIDSLSNSSTPIASPMHRPSPSNDLTTLEDRNLNRVPPSLAPSSVTNINTKYDLSSPDIAGKHHDTPSMKVALNSRSAGNQKKEKSPAFSQIGRESENDFTQEDVLGRQNVQEATSSQMESIKTKELATLNSELNLEKSQYRFLMDYITHHNASLNNDKTGILNFFMGKLKSEELEMTVNEWIEFHTDRLKQIFRGLTEKKIDILRNKFNEKKEYINSLDLNADRDRETLMGIARALGVLSDTANDQ</sequence>
<dbReference type="RefSeq" id="XP_022464144.1">
    <property type="nucleotide sequence ID" value="XM_022607560.1"/>
</dbReference>
<feature type="region of interest" description="Disordered" evidence="1">
    <location>
        <begin position="862"/>
        <end position="892"/>
    </location>
</feature>
<dbReference type="OMA" id="YFIQQMP"/>
<feature type="compositionally biased region" description="Polar residues" evidence="1">
    <location>
        <begin position="431"/>
        <end position="441"/>
    </location>
</feature>
<feature type="compositionally biased region" description="Basic and acidic residues" evidence="1">
    <location>
        <begin position="582"/>
        <end position="592"/>
    </location>
</feature>
<accession>J7RK64</accession>
<evidence type="ECO:0000313" key="3">
    <source>
        <dbReference type="Proteomes" id="UP000006310"/>
    </source>
</evidence>
<dbReference type="GeneID" id="34525587"/>
<feature type="compositionally biased region" description="Polar residues" evidence="1">
    <location>
        <begin position="349"/>
        <end position="373"/>
    </location>
</feature>
<feature type="region of interest" description="Disordered" evidence="1">
    <location>
        <begin position="322"/>
        <end position="482"/>
    </location>
</feature>
<feature type="compositionally biased region" description="Polar residues" evidence="1">
    <location>
        <begin position="530"/>
        <end position="539"/>
    </location>
</feature>
<name>J7RK64_HUIN7</name>
<keyword evidence="3" id="KW-1185">Reference proteome</keyword>
<feature type="region of interest" description="Disordered" evidence="1">
    <location>
        <begin position="569"/>
        <end position="684"/>
    </location>
</feature>
<feature type="compositionally biased region" description="Polar residues" evidence="1">
    <location>
        <begin position="671"/>
        <end position="683"/>
    </location>
</feature>
<gene>
    <name evidence="2" type="primary">KNAG0D01460</name>
    <name evidence="2" type="ordered locus">KNAG_0D01460</name>
</gene>
<feature type="compositionally biased region" description="Low complexity" evidence="1">
    <location>
        <begin position="384"/>
        <end position="402"/>
    </location>
</feature>
<organism evidence="2 3">
    <name type="scientific">Huiozyma naganishii (strain ATCC MYA-139 / BCRC 22969 / CBS 8797 / KCTC 17520 / NBRC 10181 / NCYC 3082 / Yp74L-3)</name>
    <name type="common">Yeast</name>
    <name type="synonym">Kazachstania naganishii</name>
    <dbReference type="NCBI Taxonomy" id="1071383"/>
    <lineage>
        <taxon>Eukaryota</taxon>
        <taxon>Fungi</taxon>
        <taxon>Dikarya</taxon>
        <taxon>Ascomycota</taxon>
        <taxon>Saccharomycotina</taxon>
        <taxon>Saccharomycetes</taxon>
        <taxon>Saccharomycetales</taxon>
        <taxon>Saccharomycetaceae</taxon>
        <taxon>Huiozyma</taxon>
    </lineage>
</organism>
<evidence type="ECO:0000256" key="1">
    <source>
        <dbReference type="SAM" id="MobiDB-lite"/>
    </source>
</evidence>
<dbReference type="Proteomes" id="UP000006310">
    <property type="component" value="Chromosome 4"/>
</dbReference>
<feature type="compositionally biased region" description="Polar residues" evidence="1">
    <location>
        <begin position="636"/>
        <end position="650"/>
    </location>
</feature>
<feature type="compositionally biased region" description="Basic and acidic residues" evidence="1">
    <location>
        <begin position="322"/>
        <end position="348"/>
    </location>
</feature>
<feature type="compositionally biased region" description="Basic residues" evidence="1">
    <location>
        <begin position="449"/>
        <end position="459"/>
    </location>
</feature>
<feature type="region of interest" description="Disordered" evidence="1">
    <location>
        <begin position="530"/>
        <end position="557"/>
    </location>
</feature>
<dbReference type="OrthoDB" id="4070233at2759"/>
<evidence type="ECO:0000313" key="2">
    <source>
        <dbReference type="EMBL" id="CCK69898.1"/>
    </source>
</evidence>
<protein>
    <submittedName>
        <fullName evidence="2">Uncharacterized protein</fullName>
    </submittedName>
</protein>
<dbReference type="eggNOG" id="KOG1101">
    <property type="taxonomic scope" value="Eukaryota"/>
</dbReference>